<dbReference type="PANTHER" id="PTHR36454">
    <property type="entry name" value="LMO2823 PROTEIN"/>
    <property type="match status" value="1"/>
</dbReference>
<evidence type="ECO:0000313" key="2">
    <source>
        <dbReference type="Proteomes" id="UP000779900"/>
    </source>
</evidence>
<dbReference type="PIRSF" id="PIRSF033563">
    <property type="entry name" value="UCP033563"/>
    <property type="match status" value="1"/>
</dbReference>
<dbReference type="InterPro" id="IPR008323">
    <property type="entry name" value="UCP033563"/>
</dbReference>
<organism evidence="1 2">
    <name type="scientific">candidate division WOR-3 bacterium</name>
    <dbReference type="NCBI Taxonomy" id="2052148"/>
    <lineage>
        <taxon>Bacteria</taxon>
        <taxon>Bacteria division WOR-3</taxon>
    </lineage>
</organism>
<dbReference type="EMBL" id="VGIR01000046">
    <property type="protein sequence ID" value="MBM3331836.1"/>
    <property type="molecule type" value="Genomic_DNA"/>
</dbReference>
<dbReference type="PANTHER" id="PTHR36454:SF1">
    <property type="entry name" value="DUF1015 DOMAIN-CONTAINING PROTEIN"/>
    <property type="match status" value="1"/>
</dbReference>
<gene>
    <name evidence="1" type="ORF">FJY68_08305</name>
</gene>
<dbReference type="AlphaFoldDB" id="A0A937XHP8"/>
<dbReference type="Pfam" id="PF06245">
    <property type="entry name" value="DUF1015"/>
    <property type="match status" value="1"/>
</dbReference>
<protein>
    <submittedName>
        <fullName evidence="1">DUF1015 domain-containing protein</fullName>
    </submittedName>
</protein>
<comment type="caution">
    <text evidence="1">The sequence shown here is derived from an EMBL/GenBank/DDBJ whole genome shotgun (WGS) entry which is preliminary data.</text>
</comment>
<proteinExistence type="predicted"/>
<evidence type="ECO:0000313" key="1">
    <source>
        <dbReference type="EMBL" id="MBM3331836.1"/>
    </source>
</evidence>
<sequence length="424" mass="48234">MADIRPFRGWRYNPLKVSDLSQVITQPYDKISKELQQTYIARHPNSFVHLILPAAPDPYTYSTTTSKLWSSQLVLVRDAQPAIYVLHQDFEMGGQMRTRKSFVAAIRVDEFEKGTVLPHERTLSKPKADRLSLLRATSKDYEQIFMLYDDPTGLVDRALTPTGEPLMKATDDYGVVQKVWAITEPAKLASVRKALTDKVMLIADGHHRYETALNFRQEMEREGKVPDDAALRFKATAFVNMSDPGLVILPTHRYLFGLSSPKWNELVATIGKWFETRPVKDAEVEPELAKARTDHVFALHVGKNRNWMLRLTDKSAVEQLVKDHSADYRDLDVAILHTVLIEHVFGVSPAQIEDHVAYERNLAETMNKVNSGRYQAALLMNPTRADQVQKVAAHGERMPQKSTDFYPKFVSGLVFMDIGDIERL</sequence>
<reference evidence="1" key="1">
    <citation type="submission" date="2019-03" db="EMBL/GenBank/DDBJ databases">
        <title>Lake Tanganyika Metagenome-Assembled Genomes (MAGs).</title>
        <authorList>
            <person name="Tran P."/>
        </authorList>
    </citation>
    <scope>NUCLEOTIDE SEQUENCE</scope>
    <source>
        <strain evidence="1">K_DeepCast_150m_m2_040</strain>
    </source>
</reference>
<accession>A0A937XHP8</accession>
<dbReference type="Proteomes" id="UP000779900">
    <property type="component" value="Unassembled WGS sequence"/>
</dbReference>
<name>A0A937XHP8_UNCW3</name>